<feature type="region of interest" description="Disordered" evidence="1">
    <location>
        <begin position="370"/>
        <end position="392"/>
    </location>
</feature>
<proteinExistence type="predicted"/>
<dbReference type="GO" id="GO:0006364">
    <property type="term" value="P:rRNA processing"/>
    <property type="evidence" value="ECO:0007669"/>
    <property type="project" value="InterPro"/>
</dbReference>
<dbReference type="PANTHER" id="PTHR12661:SF5">
    <property type="entry name" value="SUPPRESSOR OF SWI4 1 HOMOLOG"/>
    <property type="match status" value="1"/>
</dbReference>
<dbReference type="GO" id="GO:0019843">
    <property type="term" value="F:rRNA binding"/>
    <property type="evidence" value="ECO:0007669"/>
    <property type="project" value="InterPro"/>
</dbReference>
<evidence type="ECO:0000313" key="3">
    <source>
        <dbReference type="EMBL" id="CAL5142244.1"/>
    </source>
</evidence>
<name>A0AAV2TXX4_CALDB</name>
<feature type="compositionally biased region" description="Polar residues" evidence="1">
    <location>
        <begin position="520"/>
        <end position="534"/>
    </location>
</feature>
<organism evidence="3 4">
    <name type="scientific">Calicophoron daubneyi</name>
    <name type="common">Rumen fluke</name>
    <name type="synonym">Paramphistomum daubneyi</name>
    <dbReference type="NCBI Taxonomy" id="300641"/>
    <lineage>
        <taxon>Eukaryota</taxon>
        <taxon>Metazoa</taxon>
        <taxon>Spiralia</taxon>
        <taxon>Lophotrochozoa</taxon>
        <taxon>Platyhelminthes</taxon>
        <taxon>Trematoda</taxon>
        <taxon>Digenea</taxon>
        <taxon>Plagiorchiida</taxon>
        <taxon>Pronocephalata</taxon>
        <taxon>Paramphistomoidea</taxon>
        <taxon>Paramphistomidae</taxon>
        <taxon>Calicophoron</taxon>
    </lineage>
</organism>
<sequence length="569" mass="63096">MTRRRRPKSVRKARALALSREERAYSKDPHSFIFARPGVGSLVKQLSLDLRGIFEPFTASRLKPSRRNVLKDFITVAGPLHVTHILYLTHPHVEKREEKRQRQLAKHSHQLDGAAPGGDDEQQCALTDSSIKTTSTAEKTKGGVYLHLVRVPHGPSLTFAVCEYSLQKDVLTVVRRIFDSHQFSTPPLLAMTGFGSLMPDAPAPRQPQPPPPHLRLIVDMFQNMLPPLNVQKLKLNTVRRVLLISREVDISTVDEEDSSSKPKNPDDLIYIRHYHIRTENRGISRALRRLSVGGVHAKKRRLATVPLDESVPKALIAPGLGPGGSGRSSGVPNLAKYTCMEDFLTKTGMLSDSALSDALSDIEEVDLPQGAKLPNPVFPNASKKRKFTPSHGLKHLGTAKRATVRLTEIGPRLTLKLIKVEEGVNSGTVLYHRWQSRSLVQVAEQAERLREREALRAKRRAEHEAHRIANEEAREAHRAACLEGMRRAGQLVSDKADSVKNAGESDESSEEEANEIKSALVTNNPKEGTVSQSAKAKAGSPKVYASKFKKSVVGSPKRLKKKKKVTFQT</sequence>
<reference evidence="3" key="1">
    <citation type="submission" date="2024-06" db="EMBL/GenBank/DDBJ databases">
        <authorList>
            <person name="Liu X."/>
            <person name="Lenzi L."/>
            <person name="Haldenby T S."/>
            <person name="Uol C."/>
        </authorList>
    </citation>
    <scope>NUCLEOTIDE SEQUENCE</scope>
</reference>
<comment type="caution">
    <text evidence="3">The sequence shown here is derived from an EMBL/GenBank/DDBJ whole genome shotgun (WGS) entry which is preliminary data.</text>
</comment>
<feature type="region of interest" description="Disordered" evidence="1">
    <location>
        <begin position="101"/>
        <end position="123"/>
    </location>
</feature>
<dbReference type="EMBL" id="CAXLJL010000978">
    <property type="protein sequence ID" value="CAL5142244.1"/>
    <property type="molecule type" value="Genomic_DNA"/>
</dbReference>
<dbReference type="PANTHER" id="PTHR12661">
    <property type="entry name" value="PETER PAN-RELATED"/>
    <property type="match status" value="1"/>
</dbReference>
<dbReference type="AlphaFoldDB" id="A0AAV2TXX4"/>
<feature type="compositionally biased region" description="Basic residues" evidence="1">
    <location>
        <begin position="382"/>
        <end position="392"/>
    </location>
</feature>
<feature type="compositionally biased region" description="Basic residues" evidence="1">
    <location>
        <begin position="557"/>
        <end position="569"/>
    </location>
</feature>
<dbReference type="GO" id="GO:0030687">
    <property type="term" value="C:preribosome, large subunit precursor"/>
    <property type="evidence" value="ECO:0007669"/>
    <property type="project" value="TreeGrafter"/>
</dbReference>
<protein>
    <recommendedName>
        <fullName evidence="2">Brix domain-containing protein</fullName>
    </recommendedName>
</protein>
<feature type="region of interest" description="Disordered" evidence="1">
    <location>
        <begin position="492"/>
        <end position="569"/>
    </location>
</feature>
<dbReference type="InterPro" id="IPR007109">
    <property type="entry name" value="Brix"/>
</dbReference>
<accession>A0AAV2TXX4</accession>
<dbReference type="Pfam" id="PF04427">
    <property type="entry name" value="Brix"/>
    <property type="match status" value="1"/>
</dbReference>
<feature type="compositionally biased region" description="Acidic residues" evidence="1">
    <location>
        <begin position="504"/>
        <end position="513"/>
    </location>
</feature>
<dbReference type="GO" id="GO:0000027">
    <property type="term" value="P:ribosomal large subunit assembly"/>
    <property type="evidence" value="ECO:0007669"/>
    <property type="project" value="TreeGrafter"/>
</dbReference>
<dbReference type="PROSITE" id="PS50833">
    <property type="entry name" value="BRIX"/>
    <property type="match status" value="1"/>
</dbReference>
<evidence type="ECO:0000256" key="1">
    <source>
        <dbReference type="SAM" id="MobiDB-lite"/>
    </source>
</evidence>
<dbReference type="InterPro" id="IPR045112">
    <property type="entry name" value="PPAN-like"/>
</dbReference>
<evidence type="ECO:0000313" key="4">
    <source>
        <dbReference type="Proteomes" id="UP001497525"/>
    </source>
</evidence>
<gene>
    <name evidence="3" type="ORF">CDAUBV1_LOCUS17496</name>
</gene>
<evidence type="ECO:0000259" key="2">
    <source>
        <dbReference type="PROSITE" id="PS50833"/>
    </source>
</evidence>
<feature type="domain" description="Brix" evidence="2">
    <location>
        <begin position="29"/>
        <end position="426"/>
    </location>
</feature>
<dbReference type="SMART" id="SM00879">
    <property type="entry name" value="Brix"/>
    <property type="match status" value="1"/>
</dbReference>
<dbReference type="Proteomes" id="UP001497525">
    <property type="component" value="Unassembled WGS sequence"/>
</dbReference>